<name>Q9LTQ7_ARATH</name>
<dbReference type="SUPFAM" id="SSF49599">
    <property type="entry name" value="TRAF domain-like"/>
    <property type="match status" value="2"/>
</dbReference>
<protein>
    <recommendedName>
        <fullName evidence="1">MATH domain-containing protein</fullName>
    </recommendedName>
</protein>
<dbReference type="InterPro" id="IPR008974">
    <property type="entry name" value="TRAF-like"/>
</dbReference>
<reference evidence="2" key="1">
    <citation type="journal article" date="2000" name="DNA Res.">
        <title>Structural analysis of Arabidopsis thaliana chromosome 3. I. Sequence features of the regions of 4,504,864 bp covered by sixty P1 and TAC clones.</title>
        <authorList>
            <person name="Sato S."/>
            <person name="Nakamura Y."/>
            <person name="Kaneko T."/>
            <person name="Katoh T."/>
            <person name="Asamizu E."/>
            <person name="Tabata S."/>
        </authorList>
    </citation>
    <scope>NUCLEOTIDE SEQUENCE [LARGE SCALE GENOMIC DNA]</scope>
</reference>
<feature type="domain" description="MATH" evidence="1">
    <location>
        <begin position="85"/>
        <end position="220"/>
    </location>
</feature>
<reference key="2">
    <citation type="journal article" date="2000" name="Nature">
        <title>Sequence and analysis of chromosome 3 of the plant Arabidopsis thaliana.</title>
        <authorList>
            <consortium name="European Union Chromosome 3 Arabidopsis Sequencing Consortium"/>
            <consortium name="Institute for Genomic Research"/>
            <consortium name="Kazusa DNA Research Institute"/>
            <person name="Salanoubat M."/>
            <person name="Lemcke K."/>
            <person name="Rieger M."/>
            <person name="Ansorge W."/>
            <person name="Unseld M."/>
            <person name="Fartmann B."/>
            <person name="Valle G."/>
            <person name="Blocker H."/>
            <person name="Perez-Alonso M."/>
            <person name="Obermaier B."/>
            <person name="Delseny M."/>
            <person name="Boutry M."/>
            <person name="Grivell L.A."/>
            <person name="Mache R."/>
            <person name="Puigdomenech P."/>
            <person name="De Simone V."/>
            <person name="Choisne N."/>
            <person name="Artiguenave F."/>
            <person name="Robert C."/>
            <person name="Brottier P."/>
            <person name="Wincker P."/>
            <person name="Cattolico L."/>
            <person name="Weissenbach J."/>
            <person name="Saurin W."/>
            <person name="Quetier F."/>
            <person name="Schafer M."/>
            <person name="Muller-Auer S."/>
            <person name="Gabel C."/>
            <person name="Fuchs M."/>
            <person name="Benes V."/>
            <person name="Wurmbach E."/>
            <person name="Drzonek H."/>
            <person name="Erfle H."/>
            <person name="Jordan N."/>
            <person name="Bangert S."/>
            <person name="Wiedelmann R."/>
            <person name="Kranz H."/>
            <person name="Voss H."/>
            <person name="Holland R."/>
            <person name="Brandt P."/>
            <person name="Nyakatura G."/>
            <person name="Vezzi A."/>
            <person name="D'Angelo M."/>
            <person name="Pallavicini A."/>
            <person name="Toppo S."/>
            <person name="Simionati B."/>
            <person name="Conrad A."/>
            <person name="Hornischer K."/>
            <person name="Kauer G."/>
            <person name="Lohnert T.H."/>
            <person name="Nordsiek G."/>
            <person name="Reichelt J."/>
            <person name="Scharfe M."/>
            <person name="Schon O."/>
            <person name="Bargues M."/>
            <person name="Terol J."/>
            <person name="Climent J."/>
            <person name="Navarro P."/>
            <person name="Collado C."/>
            <person name="Perez-Perez A."/>
            <person name="Ottenwalder B."/>
            <person name="Duchemin D."/>
            <person name="Cooke R."/>
            <person name="Laudie M."/>
            <person name="Berger-Llauro C."/>
            <person name="Purnelle B."/>
            <person name="Masuy D."/>
            <person name="de Haan M."/>
            <person name="Maarse A.C."/>
            <person name="Alcaraz J.P."/>
            <person name="Cottet A."/>
            <person name="Casacuberta E."/>
            <person name="Monfort A."/>
            <person name="Argiriou A."/>
            <person name="flores M."/>
            <person name="Liguori R."/>
            <person name="Vitale D."/>
            <person name="Mannhaupt G."/>
            <person name="Haase D."/>
            <person name="Schoof H."/>
            <person name="Rudd S."/>
            <person name="Zaccaria P."/>
            <person name="Mewes H.W."/>
            <person name="Mayer K.F."/>
            <person name="Kaul S."/>
            <person name="Town C.D."/>
            <person name="Koo H.L."/>
            <person name="Tallon L.J."/>
            <person name="Jenkins J."/>
            <person name="Rooney T."/>
            <person name="Rizzo M."/>
            <person name="Walts A."/>
            <person name="Utterback T."/>
            <person name="Fujii C.Y."/>
            <person name="Shea T.P."/>
            <person name="Creasy T.H."/>
            <person name="Haas B."/>
            <person name="Maiti R."/>
            <person name="Wu D."/>
            <person name="Peterson J."/>
            <person name="Van Aken S."/>
            <person name="Pai G."/>
            <person name="Militscher J."/>
            <person name="Sellers P."/>
            <person name="Gill J.E."/>
            <person name="Feldblyum T.V."/>
            <person name="Preuss D."/>
            <person name="Lin X."/>
            <person name="Nierman W.C."/>
            <person name="Salzberg S.L."/>
            <person name="White O."/>
            <person name="Venter J.C."/>
            <person name="Fraser C.M."/>
            <person name="Kaneko T."/>
            <person name="Nakamura Y."/>
            <person name="Sato S."/>
            <person name="Kato T."/>
            <person name="Asamizu E."/>
            <person name="Sasamoto S."/>
            <person name="Kimura T."/>
            <person name="Idesawa K."/>
            <person name="Kawashima K."/>
            <person name="Kishida Y."/>
            <person name="Kiyokawa C."/>
            <person name="Kohara M."/>
            <person name="Matsumoto M."/>
            <person name="Matsuno A."/>
            <person name="Muraki A."/>
            <person name="Nakayama S."/>
            <person name="Nakazaki N."/>
            <person name="Shinpo S."/>
            <person name="Takeuchi C."/>
            <person name="Wada T."/>
            <person name="Watanabe A."/>
            <person name="Yamada M."/>
            <person name="Yasuda M."/>
            <person name="Tabata S."/>
        </authorList>
    </citation>
    <scope>NUCLEOTIDE SEQUENCE [LARGE SCALE GENOMIC DNA]</scope>
    <source>
        <strain>cv. Columbia</strain>
    </source>
</reference>
<dbReference type="ExpressionAtlas" id="Q9LTQ7">
    <property type="expression patterns" value="baseline and differential"/>
</dbReference>
<dbReference type="AlphaFoldDB" id="Q9LTQ7"/>
<sequence>MDQINREDEKVCLVHVNLPLISTLVAEGDENTRKTLSCQNLTIFSPRPVPNQENGSQKIFPTQISSRDSKVSLSSTVKGLRERPPSSYSLKMESFNTLMKSVYTERYESRPFRVGRYNWTLVVYPKGNKNDNGTGHISLYVVLDNSTLTSQSEEVHVDLRFYVFNKKETKYFTIQDTDVWRFSAIKRMWGFSKVLPLITFNNLKNGYLYDVDHCEFGVDVIIPPFYEKSEVFSVTKSFPSPRFTWYIQGYSTLPTDYLSEEFIIGGKSWNLRIFKNGFGAFEGKNLSLYLNLGPQELLKAKPYDKVYVRAKLRVPNQFGSQSNLVLERPLDNWFSPQTIGWGYADFMPLSDLRNSSKGFLVNDMLVVQVAMEEISSTNYLPK</sequence>
<dbReference type="InterPro" id="IPR002083">
    <property type="entry name" value="MATH/TRAF_dom"/>
</dbReference>
<dbReference type="CDD" id="cd00121">
    <property type="entry name" value="MATH"/>
    <property type="match status" value="2"/>
</dbReference>
<dbReference type="PROSITE" id="PS50144">
    <property type="entry name" value="MATH"/>
    <property type="match status" value="2"/>
</dbReference>
<evidence type="ECO:0000259" key="1">
    <source>
        <dbReference type="PROSITE" id="PS50144"/>
    </source>
</evidence>
<organism evidence="2">
    <name type="scientific">Arabidopsis thaliana</name>
    <name type="common">Mouse-ear cress</name>
    <dbReference type="NCBI Taxonomy" id="3702"/>
    <lineage>
        <taxon>Eukaryota</taxon>
        <taxon>Viridiplantae</taxon>
        <taxon>Streptophyta</taxon>
        <taxon>Embryophyta</taxon>
        <taxon>Tracheophyta</taxon>
        <taxon>Spermatophyta</taxon>
        <taxon>Magnoliopsida</taxon>
        <taxon>eudicotyledons</taxon>
        <taxon>Gunneridae</taxon>
        <taxon>Pentapetalae</taxon>
        <taxon>rosids</taxon>
        <taxon>malvids</taxon>
        <taxon>Brassicales</taxon>
        <taxon>Brassicaceae</taxon>
        <taxon>Camelineae</taxon>
        <taxon>Arabidopsis</taxon>
    </lineage>
</organism>
<dbReference type="Pfam" id="PF22486">
    <property type="entry name" value="MATH_2"/>
    <property type="match status" value="2"/>
</dbReference>
<dbReference type="EMBL" id="AB024036">
    <property type="protein sequence ID" value="BAB02817.1"/>
    <property type="molecule type" value="Genomic_DNA"/>
</dbReference>
<dbReference type="Gene3D" id="2.60.210.10">
    <property type="entry name" value="Apoptosis, Tumor Necrosis Factor Receptor Associated Protein 2, Chain A"/>
    <property type="match status" value="2"/>
</dbReference>
<dbReference type="SMART" id="SM00061">
    <property type="entry name" value="MATH"/>
    <property type="match status" value="2"/>
</dbReference>
<proteinExistence type="predicted"/>
<dbReference type="PANTHER" id="PTHR46162">
    <property type="entry name" value="TRAF-LIKE FAMILY PROTEIN"/>
    <property type="match status" value="1"/>
</dbReference>
<evidence type="ECO:0000313" key="2">
    <source>
        <dbReference type="EMBL" id="BAB02817.1"/>
    </source>
</evidence>
<dbReference type="PANTHER" id="PTHR46162:SF50">
    <property type="entry name" value="MATH DOMAIN-CONTAINING PROTEIN"/>
    <property type="match status" value="1"/>
</dbReference>
<accession>Q9LTQ7</accession>
<feature type="domain" description="MATH" evidence="1">
    <location>
        <begin position="240"/>
        <end position="371"/>
    </location>
</feature>